<keyword evidence="4" id="KW-0539">Nucleus</keyword>
<dbReference type="InterPro" id="IPR039605">
    <property type="entry name" value="AHL"/>
</dbReference>
<dbReference type="InterPro" id="IPR005175">
    <property type="entry name" value="PPC_dom"/>
</dbReference>
<keyword evidence="3 4" id="KW-0804">Transcription</keyword>
<keyword evidence="8" id="KW-1185">Reference proteome</keyword>
<reference evidence="7" key="1">
    <citation type="submission" date="2021-01" db="UniProtKB">
        <authorList>
            <consortium name="EnsemblPlants"/>
        </authorList>
    </citation>
    <scope>IDENTIFICATION</scope>
</reference>
<evidence type="ECO:0000313" key="8">
    <source>
        <dbReference type="Proteomes" id="UP000594263"/>
    </source>
</evidence>
<dbReference type="Gramene" id="Kaladp0011s0004.1.v1.1">
    <property type="protein sequence ID" value="Kaladp0011s0004.1.v1.1"/>
    <property type="gene ID" value="Kaladp0011s0004.v1.1"/>
</dbReference>
<evidence type="ECO:0000256" key="5">
    <source>
        <dbReference type="SAM" id="MobiDB-lite"/>
    </source>
</evidence>
<dbReference type="GO" id="GO:0005634">
    <property type="term" value="C:nucleus"/>
    <property type="evidence" value="ECO:0007669"/>
    <property type="project" value="UniProtKB-SubCell"/>
</dbReference>
<keyword evidence="2 4" id="KW-0238">DNA-binding</keyword>
<comment type="subcellular location">
    <subcellularLocation>
        <location evidence="4">Nucleus</location>
    </subcellularLocation>
</comment>
<evidence type="ECO:0000256" key="2">
    <source>
        <dbReference type="ARBA" id="ARBA00023125"/>
    </source>
</evidence>
<dbReference type="PANTHER" id="PTHR31500">
    <property type="entry name" value="AT-HOOK MOTIF NUCLEAR-LOCALIZED PROTEIN 9"/>
    <property type="match status" value="1"/>
</dbReference>
<accession>A0A7N0RFK2</accession>
<dbReference type="CDD" id="cd11378">
    <property type="entry name" value="DUF296"/>
    <property type="match status" value="1"/>
</dbReference>
<feature type="domain" description="PPC" evidence="6">
    <location>
        <begin position="1"/>
        <end position="137"/>
    </location>
</feature>
<dbReference type="Gene3D" id="3.30.1330.80">
    <property type="entry name" value="Hypothetical protein, similar to alpha- acetolactate decarboxylase, domain 2"/>
    <property type="match status" value="1"/>
</dbReference>
<proteinExistence type="predicted"/>
<evidence type="ECO:0000259" key="6">
    <source>
        <dbReference type="PROSITE" id="PS51742"/>
    </source>
</evidence>
<feature type="compositionally biased region" description="Polar residues" evidence="5">
    <location>
        <begin position="138"/>
        <end position="157"/>
    </location>
</feature>
<dbReference type="Proteomes" id="UP000594263">
    <property type="component" value="Unplaced"/>
</dbReference>
<dbReference type="SUPFAM" id="SSF117856">
    <property type="entry name" value="AF0104/ALDC/Ptd012-like"/>
    <property type="match status" value="1"/>
</dbReference>
<feature type="region of interest" description="Disordered" evidence="5">
    <location>
        <begin position="138"/>
        <end position="201"/>
    </location>
</feature>
<protein>
    <recommendedName>
        <fullName evidence="4">AT-hook motif nuclear-localized protein</fullName>
    </recommendedName>
</protein>
<evidence type="ECO:0000256" key="3">
    <source>
        <dbReference type="ARBA" id="ARBA00023163"/>
    </source>
</evidence>
<evidence type="ECO:0000313" key="7">
    <source>
        <dbReference type="EnsemblPlants" id="Kaladp0011s0004.1.v1.1"/>
    </source>
</evidence>
<dbReference type="GO" id="GO:0003680">
    <property type="term" value="F:minor groove of adenine-thymine-rich DNA binding"/>
    <property type="evidence" value="ECO:0007669"/>
    <property type="project" value="UniProtKB-UniRule"/>
</dbReference>
<organism evidence="7 8">
    <name type="scientific">Kalanchoe fedtschenkoi</name>
    <name type="common">Lavender scallops</name>
    <name type="synonym">South American air plant</name>
    <dbReference type="NCBI Taxonomy" id="63787"/>
    <lineage>
        <taxon>Eukaryota</taxon>
        <taxon>Viridiplantae</taxon>
        <taxon>Streptophyta</taxon>
        <taxon>Embryophyta</taxon>
        <taxon>Tracheophyta</taxon>
        <taxon>Spermatophyta</taxon>
        <taxon>Magnoliopsida</taxon>
        <taxon>eudicotyledons</taxon>
        <taxon>Gunneridae</taxon>
        <taxon>Pentapetalae</taxon>
        <taxon>Saxifragales</taxon>
        <taxon>Crassulaceae</taxon>
        <taxon>Kalanchoe</taxon>
    </lineage>
</organism>
<dbReference type="AlphaFoldDB" id="A0A7N0RFK2"/>
<comment type="domain">
    <text evidence="4">The PPC domain mediates interactions between AHL proteins.</text>
</comment>
<evidence type="ECO:0000256" key="4">
    <source>
        <dbReference type="RuleBase" id="RU367031"/>
    </source>
</evidence>
<evidence type="ECO:0000256" key="1">
    <source>
        <dbReference type="ARBA" id="ARBA00023015"/>
    </source>
</evidence>
<name>A0A7N0RFK2_KALFE</name>
<sequence>MQDVHGRILSFAQNGSQAVNVLSCTGPVASISICSPGSTGGMIYEARSVAVGKSGRFEILTLNGSFTCSGNEGSYHRKGRLTVTLAKPNGQVFGGCVSGPIIAAGPIQLVLGSYDQVRRPSAAPFTAPKASDHCVVSSLKSEPGNVNNGGDSPSGVSASAPCTGVTSSPHPQPQPAEHRDTEGQVDEAQPLDKTASNVSDQ</sequence>
<dbReference type="EnsemblPlants" id="Kaladp0011s0004.1.v1.1">
    <property type="protein sequence ID" value="Kaladp0011s0004.1.v1.1"/>
    <property type="gene ID" value="Kaladp0011s0004.v1.1"/>
</dbReference>
<dbReference type="Pfam" id="PF03479">
    <property type="entry name" value="PCC"/>
    <property type="match status" value="1"/>
</dbReference>
<dbReference type="PANTHER" id="PTHR31500:SF56">
    <property type="entry name" value="AT-HOOK MOTIF NUCLEAR-LOCALIZED PROTEIN"/>
    <property type="match status" value="1"/>
</dbReference>
<keyword evidence="1 4" id="KW-0805">Transcription regulation</keyword>
<dbReference type="PROSITE" id="PS51742">
    <property type="entry name" value="PPC"/>
    <property type="match status" value="1"/>
</dbReference>
<comment type="function">
    <text evidence="4">Transcription factor that specifically binds AT-rich DNA sequences related to the nuclear matrix attachment regions (MARs).</text>
</comment>